<keyword evidence="3" id="KW-0808">Transferase</keyword>
<dbReference type="Proteomes" id="UP000533900">
    <property type="component" value="Unassembled WGS sequence"/>
</dbReference>
<feature type="transmembrane region" description="Helical" evidence="1">
    <location>
        <begin position="7"/>
        <end position="26"/>
    </location>
</feature>
<feature type="transmembrane region" description="Helical" evidence="1">
    <location>
        <begin position="65"/>
        <end position="81"/>
    </location>
</feature>
<protein>
    <submittedName>
        <fullName evidence="3">Sensor histidine kinase</fullName>
    </submittedName>
</protein>
<evidence type="ECO:0000313" key="3">
    <source>
        <dbReference type="EMBL" id="MBC2845229.1"/>
    </source>
</evidence>
<feature type="transmembrane region" description="Helical" evidence="1">
    <location>
        <begin position="32"/>
        <end position="53"/>
    </location>
</feature>
<name>A0A842ISV0_9FLAO</name>
<dbReference type="SUPFAM" id="SSF55874">
    <property type="entry name" value="ATPase domain of HSP90 chaperone/DNA topoisomerase II/histidine kinase"/>
    <property type="match status" value="1"/>
</dbReference>
<dbReference type="Gene3D" id="3.30.565.10">
    <property type="entry name" value="Histidine kinase-like ATPase, C-terminal domain"/>
    <property type="match status" value="1"/>
</dbReference>
<dbReference type="Pfam" id="PF06580">
    <property type="entry name" value="His_kinase"/>
    <property type="match status" value="1"/>
</dbReference>
<evidence type="ECO:0000259" key="2">
    <source>
        <dbReference type="Pfam" id="PF06580"/>
    </source>
</evidence>
<dbReference type="InterPro" id="IPR050640">
    <property type="entry name" value="Bact_2-comp_sensor_kinase"/>
</dbReference>
<keyword evidence="1" id="KW-1133">Transmembrane helix</keyword>
<dbReference type="EMBL" id="JACLCP010000002">
    <property type="protein sequence ID" value="MBC2845229.1"/>
    <property type="molecule type" value="Genomic_DNA"/>
</dbReference>
<keyword evidence="1" id="KW-0812">Transmembrane</keyword>
<keyword evidence="4" id="KW-1185">Reference proteome</keyword>
<dbReference type="GO" id="GO:0016020">
    <property type="term" value="C:membrane"/>
    <property type="evidence" value="ECO:0007669"/>
    <property type="project" value="InterPro"/>
</dbReference>
<dbReference type="AlphaFoldDB" id="A0A842ISV0"/>
<feature type="domain" description="Signal transduction histidine kinase internal region" evidence="2">
    <location>
        <begin position="126"/>
        <end position="203"/>
    </location>
</feature>
<dbReference type="RefSeq" id="WP_185788939.1">
    <property type="nucleotide sequence ID" value="NZ_JACLCP010000002.1"/>
</dbReference>
<feature type="transmembrane region" description="Helical" evidence="1">
    <location>
        <begin position="87"/>
        <end position="109"/>
    </location>
</feature>
<proteinExistence type="predicted"/>
<dbReference type="GO" id="GO:0000155">
    <property type="term" value="F:phosphorelay sensor kinase activity"/>
    <property type="evidence" value="ECO:0007669"/>
    <property type="project" value="InterPro"/>
</dbReference>
<dbReference type="PANTHER" id="PTHR34220:SF7">
    <property type="entry name" value="SENSOR HISTIDINE KINASE YPDA"/>
    <property type="match status" value="1"/>
</dbReference>
<reference evidence="3" key="1">
    <citation type="submission" date="2020-08" db="EMBL/GenBank/DDBJ databases">
        <title>Winogradskyella ouciana sp. nov., isolated from the hadal seawater of the Mariana Trench.</title>
        <authorList>
            <person name="He X."/>
        </authorList>
    </citation>
    <scope>NUCLEOTIDE SEQUENCE [LARGE SCALE GENOMIC DNA]</scope>
    <source>
        <strain evidence="3">KCTC 52348</strain>
    </source>
</reference>
<accession>A0A842ISV0</accession>
<organism evidence="3 4">
    <name type="scientific">Winogradskyella flava</name>
    <dbReference type="NCBI Taxonomy" id="1884876"/>
    <lineage>
        <taxon>Bacteria</taxon>
        <taxon>Pseudomonadati</taxon>
        <taxon>Bacteroidota</taxon>
        <taxon>Flavobacteriia</taxon>
        <taxon>Flavobacteriales</taxon>
        <taxon>Flavobacteriaceae</taxon>
        <taxon>Winogradskyella</taxon>
    </lineage>
</organism>
<gene>
    <name evidence="3" type="ORF">H7F21_09000</name>
</gene>
<dbReference type="InterPro" id="IPR010559">
    <property type="entry name" value="Sig_transdc_His_kin_internal"/>
</dbReference>
<dbReference type="InterPro" id="IPR036890">
    <property type="entry name" value="HATPase_C_sf"/>
</dbReference>
<evidence type="ECO:0000313" key="4">
    <source>
        <dbReference type="Proteomes" id="UP000533900"/>
    </source>
</evidence>
<dbReference type="PANTHER" id="PTHR34220">
    <property type="entry name" value="SENSOR HISTIDINE KINASE YPDA"/>
    <property type="match status" value="1"/>
</dbReference>
<keyword evidence="3" id="KW-0418">Kinase</keyword>
<sequence length="311" mass="36232">MKNTKKYIYLVVFIITVVTIGFGLIVLSPQVISILLSIGYILFFTATKTTNYFSKDLFIIRYEKAFFLLIVLIVAIIQVTINDAMRSVPLILMCVLFLVICYLIFSWVYEKIKIIRELKNEKLHSELSFLRSQINPHFFFNTLNNLYGLAIEKSEETPKTILKLSEMMRYTIYDGKKEKVAIEKEIDFLKNYIDLHTIRHFDKLDVTFDIDTNEPNLKIAPLLLINLLENAFKHGAEKLDKDAFIHLNISTHTNIINFTIENNFEDEQDSNGIGLENLKRRLQLLYPNAHDFSTSTHNSVFRAELSLYLNQ</sequence>
<comment type="caution">
    <text evidence="3">The sequence shown here is derived from an EMBL/GenBank/DDBJ whole genome shotgun (WGS) entry which is preliminary data.</text>
</comment>
<evidence type="ECO:0000256" key="1">
    <source>
        <dbReference type="SAM" id="Phobius"/>
    </source>
</evidence>
<keyword evidence="1" id="KW-0472">Membrane</keyword>